<dbReference type="Proteomes" id="UP000198584">
    <property type="component" value="Unassembled WGS sequence"/>
</dbReference>
<dbReference type="OrthoDB" id="7060647at2"/>
<name>A0A1H3VWS4_9BACI</name>
<evidence type="ECO:0000256" key="1">
    <source>
        <dbReference type="SAM" id="MobiDB-lite"/>
    </source>
</evidence>
<sequence>MSNSVYDKLEAKISSLKEMLSKTDTESLIGLIATEFGNMINPAEDIFTKTNLSSPFKQYLYVIGLILSSEENERLIILQEDRIERIKGNLNEIVDLYSELFEPEEGEDVNEQWIKSREVSMQVFLNYFNTNSLTYEEQVIDRLNVWFSPYSNYIKGQIGITVEELINIFRFIQNNIQKRMDNIKSLQKKVGEDHDFLLGKELQLMHQVKVDDLINEFGEGVAGRFIELFSMERKKRDFFYYTETNPFEKSPIWKKTDKVLFVPLYKQVIHAIYLQLITVVESSELKSNFYRNRDHQTEKKAENLFKGFFKEKGNYYTSVFEDNQSQKEHDLVIKFENYLLIVEIKASKVKEPFRNPDKAFKRIKGDFNSDGGIQKAYNQANNLKKLINSNETTVLYNSKGEELVTIERSMLKKVYSIVVTAEDMGIIGVNLSYLLKKEDNEPYPWATNIFDLETGLEAIKYMKKNQSEFINYLDERERYHTYLITTDELEILGYYLENGSFDDLKASKPNHFIFFDPNWSMVFDDIYFEKRGLIPPSVKDRAIIKQPNPNTKKRKSGKKKFKLKQAKKSRKRNR</sequence>
<reference evidence="2 3" key="1">
    <citation type="submission" date="2016-10" db="EMBL/GenBank/DDBJ databases">
        <authorList>
            <person name="de Groot N.N."/>
        </authorList>
    </citation>
    <scope>NUCLEOTIDE SEQUENCE [LARGE SCALE GENOMIC DNA]</scope>
    <source>
        <strain evidence="2 3">CCM7597</strain>
    </source>
</reference>
<proteinExistence type="predicted"/>
<keyword evidence="3" id="KW-1185">Reference proteome</keyword>
<dbReference type="AlphaFoldDB" id="A0A1H3VWS4"/>
<dbReference type="STRING" id="571932.SAMN05421743_101215"/>
<evidence type="ECO:0000313" key="3">
    <source>
        <dbReference type="Proteomes" id="UP000198584"/>
    </source>
</evidence>
<evidence type="ECO:0008006" key="4">
    <source>
        <dbReference type="Google" id="ProtNLM"/>
    </source>
</evidence>
<feature type="region of interest" description="Disordered" evidence="1">
    <location>
        <begin position="539"/>
        <end position="574"/>
    </location>
</feature>
<dbReference type="RefSeq" id="WP_093041312.1">
    <property type="nucleotide sequence ID" value="NZ_FNQR01000001.1"/>
</dbReference>
<organism evidence="2 3">
    <name type="scientific">Thalassobacillus cyri</name>
    <dbReference type="NCBI Taxonomy" id="571932"/>
    <lineage>
        <taxon>Bacteria</taxon>
        <taxon>Bacillati</taxon>
        <taxon>Bacillota</taxon>
        <taxon>Bacilli</taxon>
        <taxon>Bacillales</taxon>
        <taxon>Bacillaceae</taxon>
        <taxon>Thalassobacillus</taxon>
    </lineage>
</organism>
<feature type="compositionally biased region" description="Basic residues" evidence="1">
    <location>
        <begin position="551"/>
        <end position="574"/>
    </location>
</feature>
<accession>A0A1H3VWS4</accession>
<protein>
    <recommendedName>
        <fullName evidence="4">Nuclease-related domain-containing protein</fullName>
    </recommendedName>
</protein>
<dbReference type="EMBL" id="FNQR01000001">
    <property type="protein sequence ID" value="SDZ79141.1"/>
    <property type="molecule type" value="Genomic_DNA"/>
</dbReference>
<gene>
    <name evidence="2" type="ORF">SAMN05421743_101215</name>
</gene>
<evidence type="ECO:0000313" key="2">
    <source>
        <dbReference type="EMBL" id="SDZ79141.1"/>
    </source>
</evidence>